<accession>A0A843X862</accession>
<protein>
    <recommendedName>
        <fullName evidence="7">AP2/ERF domain-containing protein</fullName>
    </recommendedName>
</protein>
<dbReference type="InterPro" id="IPR044808">
    <property type="entry name" value="ERF_plant"/>
</dbReference>
<evidence type="ECO:0000256" key="4">
    <source>
        <dbReference type="ARBA" id="ARBA00023163"/>
    </source>
</evidence>
<evidence type="ECO:0000256" key="2">
    <source>
        <dbReference type="ARBA" id="ARBA00023015"/>
    </source>
</evidence>
<dbReference type="InterPro" id="IPR036955">
    <property type="entry name" value="AP2/ERF_dom_sf"/>
</dbReference>
<dbReference type="PROSITE" id="PS51032">
    <property type="entry name" value="AP2_ERF"/>
    <property type="match status" value="1"/>
</dbReference>
<evidence type="ECO:0000259" key="7">
    <source>
        <dbReference type="PROSITE" id="PS51032"/>
    </source>
</evidence>
<dbReference type="PANTHER" id="PTHR31190">
    <property type="entry name" value="DNA-BINDING DOMAIN"/>
    <property type="match status" value="1"/>
</dbReference>
<dbReference type="Proteomes" id="UP000652761">
    <property type="component" value="Unassembled WGS sequence"/>
</dbReference>
<reference evidence="8" key="1">
    <citation type="submission" date="2017-07" db="EMBL/GenBank/DDBJ databases">
        <title>Taro Niue Genome Assembly and Annotation.</title>
        <authorList>
            <person name="Atibalentja N."/>
            <person name="Keating K."/>
            <person name="Fields C.J."/>
        </authorList>
    </citation>
    <scope>NUCLEOTIDE SEQUENCE</scope>
    <source>
        <strain evidence="8">Niue_2</strain>
        <tissue evidence="8">Leaf</tissue>
    </source>
</reference>
<sequence>MCGGAIISGLIPPARRRVAAEFVWSDLKESSVYGSKQGKKNAPLVVEVEDDFETDFQEFKDDSDDEVVILDVKPFAFAAAKAPFVQAGCSIGKAAEFSGLAEKSAKRKRKNQYRGIRQRPWGKWAAEIRDPRKGVRVWLGTFNTAEEAARAYDGEARRIRGKKAKLNFPEQPASAGQKCAAKATAPKALQPNPDANLSSNQSFDYANNLDNDLYSTFGFIEKELNQPEYLNSLTAPKPMALADGGMCFQSDQSSNSFGCSDYAWGYESKHPEITSVFAPTINEADEPVIVEDGNPQKQLMSNAGEAVAAEESATMMLFSQELSAFESYMKFFDIPYLEGSTGESMENLMGSDATKDGENSVDLWSFDDMPLLSSDGRLA</sequence>
<keyword evidence="4" id="KW-0804">Transcription</keyword>
<keyword evidence="9" id="KW-1185">Reference proteome</keyword>
<dbReference type="EMBL" id="NMUH01006490">
    <property type="protein sequence ID" value="MQM15380.1"/>
    <property type="molecule type" value="Genomic_DNA"/>
</dbReference>
<dbReference type="InterPro" id="IPR001471">
    <property type="entry name" value="AP2/ERF_dom"/>
</dbReference>
<keyword evidence="5" id="KW-0539">Nucleus</keyword>
<dbReference type="OrthoDB" id="668733at2759"/>
<evidence type="ECO:0000256" key="1">
    <source>
        <dbReference type="ARBA" id="ARBA00004123"/>
    </source>
</evidence>
<dbReference type="SMART" id="SM00380">
    <property type="entry name" value="AP2"/>
    <property type="match status" value="1"/>
</dbReference>
<evidence type="ECO:0000313" key="9">
    <source>
        <dbReference type="Proteomes" id="UP000652761"/>
    </source>
</evidence>
<dbReference type="FunFam" id="3.30.730.10:FF:000001">
    <property type="entry name" value="Ethylene-responsive transcription factor 2"/>
    <property type="match status" value="1"/>
</dbReference>
<dbReference type="GO" id="GO:0003700">
    <property type="term" value="F:DNA-binding transcription factor activity"/>
    <property type="evidence" value="ECO:0007669"/>
    <property type="project" value="InterPro"/>
</dbReference>
<dbReference type="PANTHER" id="PTHR31190:SF142">
    <property type="entry name" value="ETHYLENE-RESPONSIVE TRANSCRIPTION FACTOR RAP2-3"/>
    <property type="match status" value="1"/>
</dbReference>
<dbReference type="PRINTS" id="PR00367">
    <property type="entry name" value="ETHRSPELEMNT"/>
</dbReference>
<evidence type="ECO:0000256" key="6">
    <source>
        <dbReference type="SAM" id="MobiDB-lite"/>
    </source>
</evidence>
<organism evidence="8 9">
    <name type="scientific">Colocasia esculenta</name>
    <name type="common">Wild taro</name>
    <name type="synonym">Arum esculentum</name>
    <dbReference type="NCBI Taxonomy" id="4460"/>
    <lineage>
        <taxon>Eukaryota</taxon>
        <taxon>Viridiplantae</taxon>
        <taxon>Streptophyta</taxon>
        <taxon>Embryophyta</taxon>
        <taxon>Tracheophyta</taxon>
        <taxon>Spermatophyta</taxon>
        <taxon>Magnoliopsida</taxon>
        <taxon>Liliopsida</taxon>
        <taxon>Araceae</taxon>
        <taxon>Aroideae</taxon>
        <taxon>Colocasieae</taxon>
        <taxon>Colocasia</taxon>
    </lineage>
</organism>
<comment type="caution">
    <text evidence="8">The sequence shown here is derived from an EMBL/GenBank/DDBJ whole genome shotgun (WGS) entry which is preliminary data.</text>
</comment>
<dbReference type="Gene3D" id="3.30.730.10">
    <property type="entry name" value="AP2/ERF domain"/>
    <property type="match status" value="1"/>
</dbReference>
<evidence type="ECO:0000256" key="3">
    <source>
        <dbReference type="ARBA" id="ARBA00023125"/>
    </source>
</evidence>
<keyword evidence="3" id="KW-0238">DNA-binding</keyword>
<dbReference type="GO" id="GO:0009873">
    <property type="term" value="P:ethylene-activated signaling pathway"/>
    <property type="evidence" value="ECO:0007669"/>
    <property type="project" value="InterPro"/>
</dbReference>
<dbReference type="Pfam" id="PF00847">
    <property type="entry name" value="AP2"/>
    <property type="match status" value="1"/>
</dbReference>
<dbReference type="CDD" id="cd00018">
    <property type="entry name" value="AP2"/>
    <property type="match status" value="1"/>
</dbReference>
<name>A0A843X862_COLES</name>
<evidence type="ECO:0000256" key="5">
    <source>
        <dbReference type="ARBA" id="ARBA00023242"/>
    </source>
</evidence>
<dbReference type="AlphaFoldDB" id="A0A843X862"/>
<dbReference type="InterPro" id="IPR016177">
    <property type="entry name" value="DNA-bd_dom_sf"/>
</dbReference>
<feature type="region of interest" description="Disordered" evidence="6">
    <location>
        <begin position="170"/>
        <end position="201"/>
    </location>
</feature>
<proteinExistence type="predicted"/>
<dbReference type="SUPFAM" id="SSF54171">
    <property type="entry name" value="DNA-binding domain"/>
    <property type="match status" value="1"/>
</dbReference>
<dbReference type="GO" id="GO:0003677">
    <property type="term" value="F:DNA binding"/>
    <property type="evidence" value="ECO:0007669"/>
    <property type="project" value="UniProtKB-KW"/>
</dbReference>
<evidence type="ECO:0000313" key="8">
    <source>
        <dbReference type="EMBL" id="MQM15380.1"/>
    </source>
</evidence>
<keyword evidence="2" id="KW-0805">Transcription regulation</keyword>
<feature type="domain" description="AP2/ERF" evidence="7">
    <location>
        <begin position="112"/>
        <end position="169"/>
    </location>
</feature>
<comment type="subcellular location">
    <subcellularLocation>
        <location evidence="1">Nucleus</location>
    </subcellularLocation>
</comment>
<gene>
    <name evidence="8" type="ORF">Taro_048324</name>
</gene>
<dbReference type="GO" id="GO:0005634">
    <property type="term" value="C:nucleus"/>
    <property type="evidence" value="ECO:0007669"/>
    <property type="project" value="UniProtKB-SubCell"/>
</dbReference>